<evidence type="ECO:0000256" key="1">
    <source>
        <dbReference type="SAM" id="SignalP"/>
    </source>
</evidence>
<dbReference type="Proteomes" id="UP000481861">
    <property type="component" value="Unassembled WGS sequence"/>
</dbReference>
<proteinExistence type="predicted"/>
<gene>
    <name evidence="2" type="ORF">BDV95DRAFT_585539</name>
</gene>
<sequence length="118" mass="12513">MFAPSALVLAFLSAVSLSQAAVLTVESTPGNVGKQCILVNGNVACPFQPLSGVYGATDIRAGIIYDGSQWKSYDHLWVNIPEQDTIQLNTELCLWGSSSGLIGCAERTNGDVVRDVPN</sequence>
<feature type="signal peptide" evidence="1">
    <location>
        <begin position="1"/>
        <end position="20"/>
    </location>
</feature>
<dbReference type="EMBL" id="JAADJZ010000030">
    <property type="protein sequence ID" value="KAF2865981.1"/>
    <property type="molecule type" value="Genomic_DNA"/>
</dbReference>
<comment type="caution">
    <text evidence="2">The sequence shown here is derived from an EMBL/GenBank/DDBJ whole genome shotgun (WGS) entry which is preliminary data.</text>
</comment>
<organism evidence="2 3">
    <name type="scientific">Massariosphaeria phaeospora</name>
    <dbReference type="NCBI Taxonomy" id="100035"/>
    <lineage>
        <taxon>Eukaryota</taxon>
        <taxon>Fungi</taxon>
        <taxon>Dikarya</taxon>
        <taxon>Ascomycota</taxon>
        <taxon>Pezizomycotina</taxon>
        <taxon>Dothideomycetes</taxon>
        <taxon>Pleosporomycetidae</taxon>
        <taxon>Pleosporales</taxon>
        <taxon>Pleosporales incertae sedis</taxon>
        <taxon>Massariosphaeria</taxon>
    </lineage>
</organism>
<feature type="chain" id="PRO_5028923323" evidence="1">
    <location>
        <begin position="21"/>
        <end position="118"/>
    </location>
</feature>
<accession>A0A7C8M2T4</accession>
<evidence type="ECO:0000313" key="3">
    <source>
        <dbReference type="Proteomes" id="UP000481861"/>
    </source>
</evidence>
<dbReference type="AlphaFoldDB" id="A0A7C8M2T4"/>
<keyword evidence="1" id="KW-0732">Signal</keyword>
<protein>
    <submittedName>
        <fullName evidence="2">Uncharacterized protein</fullName>
    </submittedName>
</protein>
<reference evidence="2 3" key="1">
    <citation type="submission" date="2020-01" db="EMBL/GenBank/DDBJ databases">
        <authorList>
            <consortium name="DOE Joint Genome Institute"/>
            <person name="Haridas S."/>
            <person name="Albert R."/>
            <person name="Binder M."/>
            <person name="Bloem J."/>
            <person name="Labutti K."/>
            <person name="Salamov A."/>
            <person name="Andreopoulos B."/>
            <person name="Baker S.E."/>
            <person name="Barry K."/>
            <person name="Bills G."/>
            <person name="Bluhm B.H."/>
            <person name="Cannon C."/>
            <person name="Castanera R."/>
            <person name="Culley D.E."/>
            <person name="Daum C."/>
            <person name="Ezra D."/>
            <person name="Gonzalez J.B."/>
            <person name="Henrissat B."/>
            <person name="Kuo A."/>
            <person name="Liang C."/>
            <person name="Lipzen A."/>
            <person name="Lutzoni F."/>
            <person name="Magnuson J."/>
            <person name="Mondo S."/>
            <person name="Nolan M."/>
            <person name="Ohm R."/>
            <person name="Pangilinan J."/>
            <person name="Park H.-J.H."/>
            <person name="Ramirez L."/>
            <person name="Alfaro M."/>
            <person name="Sun H."/>
            <person name="Tritt A."/>
            <person name="Yoshinaga Y."/>
            <person name="Zwiers L.-H.L."/>
            <person name="Turgeon B.G."/>
            <person name="Goodwin S.B."/>
            <person name="Spatafora J.W."/>
            <person name="Crous P.W."/>
            <person name="Grigoriev I.V."/>
        </authorList>
    </citation>
    <scope>NUCLEOTIDE SEQUENCE [LARGE SCALE GENOMIC DNA]</scope>
    <source>
        <strain evidence="2 3">CBS 611.86</strain>
    </source>
</reference>
<keyword evidence="3" id="KW-1185">Reference proteome</keyword>
<name>A0A7C8M2T4_9PLEO</name>
<evidence type="ECO:0000313" key="2">
    <source>
        <dbReference type="EMBL" id="KAF2865981.1"/>
    </source>
</evidence>